<dbReference type="InterPro" id="IPR019416">
    <property type="entry name" value="NCBP3"/>
</dbReference>
<evidence type="ECO:0000256" key="1">
    <source>
        <dbReference type="SAM" id="MobiDB-lite"/>
    </source>
</evidence>
<feature type="compositionally biased region" description="Basic and acidic residues" evidence="1">
    <location>
        <begin position="312"/>
        <end position="325"/>
    </location>
</feature>
<keyword evidence="3" id="KW-1185">Reference proteome</keyword>
<evidence type="ECO:0000313" key="3">
    <source>
        <dbReference type="Proteomes" id="UP000027195"/>
    </source>
</evidence>
<dbReference type="AlphaFoldDB" id="A0A067N0W3"/>
<dbReference type="InParanoid" id="A0A067N0W3"/>
<organism evidence="2 3">
    <name type="scientific">Botryobasidium botryosum (strain FD-172 SS1)</name>
    <dbReference type="NCBI Taxonomy" id="930990"/>
    <lineage>
        <taxon>Eukaryota</taxon>
        <taxon>Fungi</taxon>
        <taxon>Dikarya</taxon>
        <taxon>Basidiomycota</taxon>
        <taxon>Agaricomycotina</taxon>
        <taxon>Agaricomycetes</taxon>
        <taxon>Cantharellales</taxon>
        <taxon>Botryobasidiaceae</taxon>
        <taxon>Botryobasidium</taxon>
    </lineage>
</organism>
<feature type="compositionally biased region" description="Basic and acidic residues" evidence="1">
    <location>
        <begin position="181"/>
        <end position="191"/>
    </location>
</feature>
<protein>
    <recommendedName>
        <fullName evidence="4">Chromatin target of PRMT1 protein C-terminal domain-containing protein</fullName>
    </recommendedName>
</protein>
<gene>
    <name evidence="2" type="ORF">BOTBODRAFT_124256</name>
</gene>
<name>A0A067N0W3_BOTB1</name>
<dbReference type="EMBL" id="KL198017">
    <property type="protein sequence ID" value="KDQ20595.1"/>
    <property type="molecule type" value="Genomic_DNA"/>
</dbReference>
<dbReference type="HOGENOM" id="CLU_057731_0_0_1"/>
<sequence>MNDDPSLRTNALLLRGEPIAHLPTARLFAYAGHFEVPPMGVEWVNDTTCVFVYSSSPLARAARQALCRDPEQPEDEEGFVLAKSLPVELWPIEERLNQVLGKSKGLKGHIQIRWAKLADMKEKGAAKKSEFYKKHGEMAGKEGQGAAIAAGRKRERGDIGDDYETKKARLDAELDGFPGEDDARARDGGSVSLRDRMSNAVDASANADAKRAELDAELDSFLSSDRRGSRPISPLPPRDSGSPLPHPAHSSLAARLSLGTTQSQSDEHASSYRSRSIARLPRRSGRASAHERGWGSDTNGGGDRNGGRARRREPGTERPRRGKQDLDDELDAFLRERDT</sequence>
<feature type="region of interest" description="Disordered" evidence="1">
    <location>
        <begin position="220"/>
        <end position="339"/>
    </location>
</feature>
<dbReference type="GO" id="GO:0003729">
    <property type="term" value="F:mRNA binding"/>
    <property type="evidence" value="ECO:0007669"/>
    <property type="project" value="InterPro"/>
</dbReference>
<feature type="compositionally biased region" description="Basic and acidic residues" evidence="1">
    <location>
        <begin position="155"/>
        <end position="172"/>
    </location>
</feature>
<evidence type="ECO:0000313" key="2">
    <source>
        <dbReference type="EMBL" id="KDQ20595.1"/>
    </source>
</evidence>
<dbReference type="OrthoDB" id="422106at2759"/>
<dbReference type="Pfam" id="PF10309">
    <property type="entry name" value="NCBP3"/>
    <property type="match status" value="1"/>
</dbReference>
<feature type="region of interest" description="Disordered" evidence="1">
    <location>
        <begin position="136"/>
        <end position="191"/>
    </location>
</feature>
<dbReference type="STRING" id="930990.A0A067N0W3"/>
<accession>A0A067N0W3</accession>
<dbReference type="GO" id="GO:0000340">
    <property type="term" value="F:RNA 7-methylguanosine cap binding"/>
    <property type="evidence" value="ECO:0007669"/>
    <property type="project" value="InterPro"/>
</dbReference>
<proteinExistence type="predicted"/>
<evidence type="ECO:0008006" key="4">
    <source>
        <dbReference type="Google" id="ProtNLM"/>
    </source>
</evidence>
<dbReference type="Proteomes" id="UP000027195">
    <property type="component" value="Unassembled WGS sequence"/>
</dbReference>
<reference evidence="3" key="1">
    <citation type="journal article" date="2014" name="Proc. Natl. Acad. Sci. U.S.A.">
        <title>Extensive sampling of basidiomycete genomes demonstrates inadequacy of the white-rot/brown-rot paradigm for wood decay fungi.</title>
        <authorList>
            <person name="Riley R."/>
            <person name="Salamov A.A."/>
            <person name="Brown D.W."/>
            <person name="Nagy L.G."/>
            <person name="Floudas D."/>
            <person name="Held B.W."/>
            <person name="Levasseur A."/>
            <person name="Lombard V."/>
            <person name="Morin E."/>
            <person name="Otillar R."/>
            <person name="Lindquist E.A."/>
            <person name="Sun H."/>
            <person name="LaButti K.M."/>
            <person name="Schmutz J."/>
            <person name="Jabbour D."/>
            <person name="Luo H."/>
            <person name="Baker S.E."/>
            <person name="Pisabarro A.G."/>
            <person name="Walton J.D."/>
            <person name="Blanchette R.A."/>
            <person name="Henrissat B."/>
            <person name="Martin F."/>
            <person name="Cullen D."/>
            <person name="Hibbett D.S."/>
            <person name="Grigoriev I.V."/>
        </authorList>
    </citation>
    <scope>NUCLEOTIDE SEQUENCE [LARGE SCALE GENOMIC DNA]</scope>
    <source>
        <strain evidence="3">FD-172 SS1</strain>
    </source>
</reference>